<dbReference type="InterPro" id="IPR052509">
    <property type="entry name" value="Metal_resp_DNA-bind_regulator"/>
</dbReference>
<dbReference type="Pfam" id="PF03551">
    <property type="entry name" value="PadR"/>
    <property type="match status" value="1"/>
</dbReference>
<organism evidence="3 4">
    <name type="scientific">Gordonia asplenii</name>
    <dbReference type="NCBI Taxonomy" id="2725283"/>
    <lineage>
        <taxon>Bacteria</taxon>
        <taxon>Bacillati</taxon>
        <taxon>Actinomycetota</taxon>
        <taxon>Actinomycetes</taxon>
        <taxon>Mycobacteriales</taxon>
        <taxon>Gordoniaceae</taxon>
        <taxon>Gordonia</taxon>
    </lineage>
</organism>
<dbReference type="InterPro" id="IPR036390">
    <property type="entry name" value="WH_DNA-bd_sf"/>
</dbReference>
<gene>
    <name evidence="3" type="ORF">HH308_08105</name>
</gene>
<dbReference type="InterPro" id="IPR036388">
    <property type="entry name" value="WH-like_DNA-bd_sf"/>
</dbReference>
<evidence type="ECO:0000259" key="2">
    <source>
        <dbReference type="Pfam" id="PF03551"/>
    </source>
</evidence>
<evidence type="ECO:0000256" key="1">
    <source>
        <dbReference type="SAM" id="MobiDB-lite"/>
    </source>
</evidence>
<dbReference type="SUPFAM" id="SSF46785">
    <property type="entry name" value="Winged helix' DNA-binding domain"/>
    <property type="match status" value="1"/>
</dbReference>
<sequence>MSPADHKPLPPLAVLVLGLVIERPMHPYDMVQTAVARREDRLAPIRAGSLYHAVARLEAQGHIQIHDVVRDGNRPERTVYAITEQGRTAYRAAVTGMLGTAPAEYPQLFMALALAHDLPRERAAELLTARIESMKAEQRDLQGAHDHARAKGVPEMFFLDGGCRLATLATQIDWLTDLVHRLHTGQIGWLDDPGFETQWRMSKEEGFQYCAPRSEIPQSDVPQSDDDPSSTAYLTTEDIQ</sequence>
<dbReference type="Proteomes" id="UP000550729">
    <property type="component" value="Unassembled WGS sequence"/>
</dbReference>
<dbReference type="EMBL" id="JABBNB010000006">
    <property type="protein sequence ID" value="NMO01180.1"/>
    <property type="molecule type" value="Genomic_DNA"/>
</dbReference>
<evidence type="ECO:0000313" key="4">
    <source>
        <dbReference type="Proteomes" id="UP000550729"/>
    </source>
</evidence>
<dbReference type="RefSeq" id="WP_170193670.1">
    <property type="nucleotide sequence ID" value="NZ_JABBNB010000006.1"/>
</dbReference>
<reference evidence="3 4" key="1">
    <citation type="submission" date="2020-04" db="EMBL/GenBank/DDBJ databases">
        <title>Gordonia sp. nov. TBRC 11910.</title>
        <authorList>
            <person name="Suriyachadkun C."/>
        </authorList>
    </citation>
    <scope>NUCLEOTIDE SEQUENCE [LARGE SCALE GENOMIC DNA]</scope>
    <source>
        <strain evidence="3 4">TBRC 11910</strain>
    </source>
</reference>
<evidence type="ECO:0000313" key="3">
    <source>
        <dbReference type="EMBL" id="NMO01180.1"/>
    </source>
</evidence>
<feature type="domain" description="Transcription regulator PadR N-terminal" evidence="2">
    <location>
        <begin position="16"/>
        <end position="91"/>
    </location>
</feature>
<keyword evidence="4" id="KW-1185">Reference proteome</keyword>
<feature type="region of interest" description="Disordered" evidence="1">
    <location>
        <begin position="210"/>
        <end position="240"/>
    </location>
</feature>
<dbReference type="Gene3D" id="1.10.10.10">
    <property type="entry name" value="Winged helix-like DNA-binding domain superfamily/Winged helix DNA-binding domain"/>
    <property type="match status" value="1"/>
</dbReference>
<feature type="compositionally biased region" description="Polar residues" evidence="1">
    <location>
        <begin position="231"/>
        <end position="240"/>
    </location>
</feature>
<dbReference type="PANTHER" id="PTHR33169">
    <property type="entry name" value="PADR-FAMILY TRANSCRIPTIONAL REGULATOR"/>
    <property type="match status" value="1"/>
</dbReference>
<proteinExistence type="predicted"/>
<name>A0A848KRY0_9ACTN</name>
<dbReference type="AlphaFoldDB" id="A0A848KRY0"/>
<dbReference type="PANTHER" id="PTHR33169:SF27">
    <property type="entry name" value="TRANSCRIPTIONAL REGULATOR PADR FAMILY PROTEIN"/>
    <property type="match status" value="1"/>
</dbReference>
<accession>A0A848KRY0</accession>
<protein>
    <submittedName>
        <fullName evidence="3">Helix-turn-helix transcriptional regulator</fullName>
    </submittedName>
</protein>
<dbReference type="InterPro" id="IPR005149">
    <property type="entry name" value="Tscrpt_reg_PadR_N"/>
</dbReference>
<comment type="caution">
    <text evidence="3">The sequence shown here is derived from an EMBL/GenBank/DDBJ whole genome shotgun (WGS) entry which is preliminary data.</text>
</comment>